<evidence type="ECO:0000256" key="1">
    <source>
        <dbReference type="ARBA" id="ARBA00022741"/>
    </source>
</evidence>
<evidence type="ECO:0000256" key="3">
    <source>
        <dbReference type="PIRSR" id="PIRSR606689-1"/>
    </source>
</evidence>
<dbReference type="AlphaFoldDB" id="A0AAW0YR28"/>
<evidence type="ECO:0000256" key="2">
    <source>
        <dbReference type="ARBA" id="ARBA00023134"/>
    </source>
</evidence>
<keyword evidence="6" id="KW-1185">Reference proteome</keyword>
<proteinExistence type="predicted"/>
<protein>
    <recommendedName>
        <fullName evidence="7">ADP-ribosylation factor-like protein 16</fullName>
    </recommendedName>
</protein>
<comment type="caution">
    <text evidence="5">The sequence shown here is derived from an EMBL/GenBank/DDBJ whole genome shotgun (WGS) entry which is preliminary data.</text>
</comment>
<evidence type="ECO:0000313" key="6">
    <source>
        <dbReference type="Proteomes" id="UP001445076"/>
    </source>
</evidence>
<feature type="binding site" evidence="3">
    <location>
        <begin position="112"/>
        <end position="115"/>
    </location>
    <ligand>
        <name>GTP</name>
        <dbReference type="ChEBI" id="CHEBI:37565"/>
    </ligand>
</feature>
<feature type="binding site" evidence="4">
    <location>
        <position position="34"/>
    </location>
    <ligand>
        <name>Mg(2+)</name>
        <dbReference type="ChEBI" id="CHEBI:18420"/>
    </ligand>
</feature>
<evidence type="ECO:0000256" key="4">
    <source>
        <dbReference type="PIRSR" id="PIRSR606689-2"/>
    </source>
</evidence>
<organism evidence="5 6">
    <name type="scientific">Cherax quadricarinatus</name>
    <name type="common">Australian red claw crayfish</name>
    <dbReference type="NCBI Taxonomy" id="27406"/>
    <lineage>
        <taxon>Eukaryota</taxon>
        <taxon>Metazoa</taxon>
        <taxon>Ecdysozoa</taxon>
        <taxon>Arthropoda</taxon>
        <taxon>Crustacea</taxon>
        <taxon>Multicrustacea</taxon>
        <taxon>Malacostraca</taxon>
        <taxon>Eumalacostraca</taxon>
        <taxon>Eucarida</taxon>
        <taxon>Decapoda</taxon>
        <taxon>Pleocyemata</taxon>
        <taxon>Astacidea</taxon>
        <taxon>Parastacoidea</taxon>
        <taxon>Parastacidae</taxon>
        <taxon>Cherax</taxon>
    </lineage>
</organism>
<dbReference type="Pfam" id="PF00025">
    <property type="entry name" value="Arf"/>
    <property type="match status" value="1"/>
</dbReference>
<dbReference type="InterPro" id="IPR006689">
    <property type="entry name" value="Small_GTPase_ARF/SAR"/>
</dbReference>
<name>A0AAW0YR28_CHEQU</name>
<reference evidence="5 6" key="1">
    <citation type="journal article" date="2024" name="BMC Genomics">
        <title>Genome assembly of redclaw crayfish (Cherax quadricarinatus) provides insights into its immune adaptation and hypoxia tolerance.</title>
        <authorList>
            <person name="Liu Z."/>
            <person name="Zheng J."/>
            <person name="Li H."/>
            <person name="Fang K."/>
            <person name="Wang S."/>
            <person name="He J."/>
            <person name="Zhou D."/>
            <person name="Weng S."/>
            <person name="Chi M."/>
            <person name="Gu Z."/>
            <person name="He J."/>
            <person name="Li F."/>
            <person name="Wang M."/>
        </authorList>
    </citation>
    <scope>NUCLEOTIDE SEQUENCE [LARGE SCALE GENOMIC DNA]</scope>
    <source>
        <strain evidence="5">ZL_2023a</strain>
    </source>
</reference>
<dbReference type="Proteomes" id="UP001445076">
    <property type="component" value="Unassembled WGS sequence"/>
</dbReference>
<evidence type="ECO:0008006" key="7">
    <source>
        <dbReference type="Google" id="ProtNLM"/>
    </source>
</evidence>
<sequence>MLLCVGPEGTGKTLLLRRLANLTKPDISLTTVPTVGLNIATIQQEPEMPPINIRELGGSMSPIWPSYYNGVRKIMYVVDAVNLTQLGEATLLLMDLLAHPKLRTAQVAIVLNKTDSATSRGVNELLNVMRIDNLKEYAPQQLLTFEVSALAGKGLRPLLKWIKGEK</sequence>
<gene>
    <name evidence="5" type="ORF">OTU49_010671</name>
</gene>
<keyword evidence="4" id="KW-0479">Metal-binding</keyword>
<feature type="binding site" evidence="3">
    <location>
        <position position="58"/>
    </location>
    <ligand>
        <name>GTP</name>
        <dbReference type="ChEBI" id="CHEBI:37565"/>
    </ligand>
</feature>
<dbReference type="SMART" id="SM00177">
    <property type="entry name" value="ARF"/>
    <property type="match status" value="1"/>
</dbReference>
<dbReference type="SUPFAM" id="SSF52540">
    <property type="entry name" value="P-loop containing nucleoside triphosphate hydrolases"/>
    <property type="match status" value="1"/>
</dbReference>
<feature type="binding site" evidence="4">
    <location>
        <position position="13"/>
    </location>
    <ligand>
        <name>Mg(2+)</name>
        <dbReference type="ChEBI" id="CHEBI:18420"/>
    </ligand>
</feature>
<feature type="binding site" evidence="3">
    <location>
        <begin position="6"/>
        <end position="13"/>
    </location>
    <ligand>
        <name>GTP</name>
        <dbReference type="ChEBI" id="CHEBI:37565"/>
    </ligand>
</feature>
<dbReference type="PANTHER" id="PTHR46688">
    <property type="entry name" value="ADP-RIBOSYLATION FACTOR-LIKE PROTEIN 16"/>
    <property type="match status" value="1"/>
</dbReference>
<dbReference type="Gene3D" id="3.40.50.300">
    <property type="entry name" value="P-loop containing nucleotide triphosphate hydrolases"/>
    <property type="match status" value="1"/>
</dbReference>
<keyword evidence="1 3" id="KW-0547">Nucleotide-binding</keyword>
<accession>A0AAW0YR28</accession>
<dbReference type="PANTHER" id="PTHR46688:SF1">
    <property type="entry name" value="ADP-RIBOSYLATION FACTOR-LIKE PROTEIN 16"/>
    <property type="match status" value="1"/>
</dbReference>
<keyword evidence="4" id="KW-0460">Magnesium</keyword>
<dbReference type="PROSITE" id="PS51417">
    <property type="entry name" value="ARF"/>
    <property type="match status" value="1"/>
</dbReference>
<dbReference type="EMBL" id="JARKIK010000001">
    <property type="protein sequence ID" value="KAK8754107.1"/>
    <property type="molecule type" value="Genomic_DNA"/>
</dbReference>
<dbReference type="GO" id="GO:0046872">
    <property type="term" value="F:metal ion binding"/>
    <property type="evidence" value="ECO:0007669"/>
    <property type="project" value="UniProtKB-KW"/>
</dbReference>
<keyword evidence="2 3" id="KW-0342">GTP-binding</keyword>
<dbReference type="GO" id="GO:0003924">
    <property type="term" value="F:GTPase activity"/>
    <property type="evidence" value="ECO:0007669"/>
    <property type="project" value="InterPro"/>
</dbReference>
<dbReference type="InterPro" id="IPR027417">
    <property type="entry name" value="P-loop_NTPase"/>
</dbReference>
<evidence type="ECO:0000313" key="5">
    <source>
        <dbReference type="EMBL" id="KAK8754107.1"/>
    </source>
</evidence>
<dbReference type="GO" id="GO:0005525">
    <property type="term" value="F:GTP binding"/>
    <property type="evidence" value="ECO:0007669"/>
    <property type="project" value="UniProtKB-KW"/>
</dbReference>